<dbReference type="RefSeq" id="WP_004327663.1">
    <property type="nucleotide sequence ID" value="NZ_BAAFKT010000002.1"/>
</dbReference>
<comment type="caution">
    <text evidence="1">The sequence shown here is derived from an EMBL/GenBank/DDBJ whole genome shotgun (WGS) entry which is preliminary data.</text>
</comment>
<dbReference type="EMBL" id="MNQH01000049">
    <property type="protein sequence ID" value="OKY92988.1"/>
    <property type="molecule type" value="Genomic_DNA"/>
</dbReference>
<dbReference type="AlphaFoldDB" id="A0A1Q6F2E3"/>
<name>A0A1Q6F2E3_9BACT</name>
<accession>A0A1Q6F2E3</accession>
<dbReference type="Proteomes" id="UP000187417">
    <property type="component" value="Unassembled WGS sequence"/>
</dbReference>
<proteinExistence type="predicted"/>
<protein>
    <submittedName>
        <fullName evidence="1">Uncharacterized protein</fullName>
    </submittedName>
</protein>
<organism evidence="1 2">
    <name type="scientific">Alistipes putredinis</name>
    <dbReference type="NCBI Taxonomy" id="28117"/>
    <lineage>
        <taxon>Bacteria</taxon>
        <taxon>Pseudomonadati</taxon>
        <taxon>Bacteroidota</taxon>
        <taxon>Bacteroidia</taxon>
        <taxon>Bacteroidales</taxon>
        <taxon>Rikenellaceae</taxon>
        <taxon>Alistipes</taxon>
    </lineage>
</organism>
<reference evidence="1 2" key="1">
    <citation type="journal article" date="2016" name="Nat. Biotechnol.">
        <title>Measurement of bacterial replication rates in microbial communities.</title>
        <authorList>
            <person name="Brown C.T."/>
            <person name="Olm M.R."/>
            <person name="Thomas B.C."/>
            <person name="Banfield J.F."/>
        </authorList>
    </citation>
    <scope>NUCLEOTIDE SEQUENCE [LARGE SCALE GENOMIC DNA]</scope>
    <source>
        <strain evidence="1">CAG:67_53_122</strain>
    </source>
</reference>
<dbReference type="STRING" id="28117.BHV66_10525"/>
<sequence length="168" mass="18695">MFANLTKGAPVYVLDMRGTPKYYMATLEEAPQPYFPAPGNFPPAQPSVSFPVGDQKWVVPVNADMVTKDGLTVTTSRERLIDAINAAKQQSQSVVDSYEKHKANLEVFDQIMREVNPAYAGQAQRDKELQELRAEVGQLRQMQTEFASMKSSLDAFLKSQMSAKTSKS</sequence>
<evidence type="ECO:0000313" key="2">
    <source>
        <dbReference type="Proteomes" id="UP000187417"/>
    </source>
</evidence>
<evidence type="ECO:0000313" key="1">
    <source>
        <dbReference type="EMBL" id="OKY92988.1"/>
    </source>
</evidence>
<gene>
    <name evidence="1" type="ORF">BHV66_10525</name>
</gene>
<dbReference type="GeneID" id="73802239"/>